<dbReference type="PANTHER" id="PTHR23416">
    <property type="entry name" value="SIALIC ACID SYNTHASE-RELATED"/>
    <property type="match status" value="1"/>
</dbReference>
<dbReference type="AlphaFoldDB" id="A0A1V1P716"/>
<keyword evidence="2" id="KW-0677">Repeat</keyword>
<dbReference type="InterPro" id="IPR011004">
    <property type="entry name" value="Trimer_LpxA-like_sf"/>
</dbReference>
<dbReference type="PROSITE" id="PS00101">
    <property type="entry name" value="HEXAPEP_TRANSFERASES"/>
    <property type="match status" value="1"/>
</dbReference>
<dbReference type="CDD" id="cd04647">
    <property type="entry name" value="LbH_MAT_like"/>
    <property type="match status" value="1"/>
</dbReference>
<evidence type="ECO:0000313" key="4">
    <source>
        <dbReference type="EMBL" id="ETR70677.1"/>
    </source>
</evidence>
<reference evidence="5" key="1">
    <citation type="submission" date="2012-11" db="EMBL/GenBank/DDBJ databases">
        <authorList>
            <person name="Lucero-Rivera Y.E."/>
            <person name="Tovar-Ramirez D."/>
        </authorList>
    </citation>
    <scope>NUCLEOTIDE SEQUENCE [LARGE SCALE GENOMIC DNA]</scope>
    <source>
        <strain evidence="5">Araruama</strain>
    </source>
</reference>
<dbReference type="InterPro" id="IPR018357">
    <property type="entry name" value="Hexapep_transf_CS"/>
</dbReference>
<accession>A0A1V1P716</accession>
<keyword evidence="3" id="KW-0012">Acyltransferase</keyword>
<name>A0A1V1P716_9BACT</name>
<gene>
    <name evidence="4" type="ORF">OMM_03071</name>
</gene>
<dbReference type="Pfam" id="PF00132">
    <property type="entry name" value="Hexapep"/>
    <property type="match status" value="1"/>
</dbReference>
<organism evidence="4 5">
    <name type="scientific">Candidatus Magnetoglobus multicellularis str. Araruama</name>
    <dbReference type="NCBI Taxonomy" id="890399"/>
    <lineage>
        <taxon>Bacteria</taxon>
        <taxon>Pseudomonadati</taxon>
        <taxon>Thermodesulfobacteriota</taxon>
        <taxon>Desulfobacteria</taxon>
        <taxon>Desulfobacterales</taxon>
        <taxon>Desulfobacteraceae</taxon>
        <taxon>Candidatus Magnetoglobus</taxon>
    </lineage>
</organism>
<dbReference type="InterPro" id="IPR001451">
    <property type="entry name" value="Hexapep"/>
</dbReference>
<evidence type="ECO:0000256" key="3">
    <source>
        <dbReference type="ARBA" id="ARBA00023315"/>
    </source>
</evidence>
<evidence type="ECO:0000256" key="1">
    <source>
        <dbReference type="ARBA" id="ARBA00022679"/>
    </source>
</evidence>
<dbReference type="GO" id="GO:0016746">
    <property type="term" value="F:acyltransferase activity"/>
    <property type="evidence" value="ECO:0007669"/>
    <property type="project" value="UniProtKB-KW"/>
</dbReference>
<dbReference type="InterPro" id="IPR051159">
    <property type="entry name" value="Hexapeptide_acetyltransf"/>
</dbReference>
<sequence>MQRDHRPYWLKKYSLIIHKLYVKWLIEPHMSYLGKKPMIINPWYMELFGRPIEIGDYVNIFSAPDARTRLLIWSEAEGLGRISIGDCCLLSPGVRIISANHISIGHSCMFARNVSIADSDWHDVYDRVAMGMHAPVVIEENVWVGESAIICKGVTIGENSVVGAGSVVVRNIPSNCIAAGNPAQKVKSLDPERTIKKRSDWFQDPGQLFRDVDQVDRDNLEKNAFIHWLRVSLLPGKND</sequence>
<comment type="caution">
    <text evidence="4">The sequence shown here is derived from an EMBL/GenBank/DDBJ whole genome shotgun (WGS) entry which is preliminary data.</text>
</comment>
<dbReference type="EMBL" id="ATBP01000387">
    <property type="protein sequence ID" value="ETR70677.1"/>
    <property type="molecule type" value="Genomic_DNA"/>
</dbReference>
<dbReference type="Gene3D" id="2.160.10.10">
    <property type="entry name" value="Hexapeptide repeat proteins"/>
    <property type="match status" value="1"/>
</dbReference>
<dbReference type="SUPFAM" id="SSF51161">
    <property type="entry name" value="Trimeric LpxA-like enzymes"/>
    <property type="match status" value="1"/>
</dbReference>
<keyword evidence="1 4" id="KW-0808">Transferase</keyword>
<dbReference type="Proteomes" id="UP000189670">
    <property type="component" value="Unassembled WGS sequence"/>
</dbReference>
<protein>
    <submittedName>
        <fullName evidence="4">Hexapeptide repeat-containing transferase</fullName>
    </submittedName>
</protein>
<evidence type="ECO:0000313" key="5">
    <source>
        <dbReference type="Proteomes" id="UP000189670"/>
    </source>
</evidence>
<proteinExistence type="predicted"/>
<evidence type="ECO:0000256" key="2">
    <source>
        <dbReference type="ARBA" id="ARBA00022737"/>
    </source>
</evidence>